<keyword evidence="4" id="KW-1185">Reference proteome</keyword>
<evidence type="ECO:0000313" key="4">
    <source>
        <dbReference type="Proteomes" id="UP001432062"/>
    </source>
</evidence>
<protein>
    <submittedName>
        <fullName evidence="3">Hemerythrin domain-containing protein</fullName>
    </submittedName>
</protein>
<keyword evidence="1" id="KW-0732">Signal</keyword>
<dbReference type="CDD" id="cd12108">
    <property type="entry name" value="Hr-like"/>
    <property type="match status" value="1"/>
</dbReference>
<feature type="domain" description="Hemerythrin-like" evidence="2">
    <location>
        <begin position="39"/>
        <end position="165"/>
    </location>
</feature>
<proteinExistence type="predicted"/>
<name>A0ABZ1Z686_9NOCA</name>
<evidence type="ECO:0000313" key="3">
    <source>
        <dbReference type="EMBL" id="WUV51059.1"/>
    </source>
</evidence>
<feature type="signal peptide" evidence="1">
    <location>
        <begin position="1"/>
        <end position="17"/>
    </location>
</feature>
<evidence type="ECO:0000256" key="1">
    <source>
        <dbReference type="SAM" id="SignalP"/>
    </source>
</evidence>
<dbReference type="PANTHER" id="PTHR38048">
    <property type="entry name" value="EXPRESSED PROTEIN"/>
    <property type="match status" value="1"/>
</dbReference>
<dbReference type="Gene3D" id="1.20.120.520">
    <property type="entry name" value="nmb1532 protein domain like"/>
    <property type="match status" value="1"/>
</dbReference>
<sequence length="177" mass="18953">MIVGAAVAATAVAGVSAAIVGSGGAAPQQAAPRAAAIGDHLRTVHEQLRRDLATVRTQLDQLDGSSEIPSLPTDLRSHCVAFCGALHEHHTNEDGVFPALVRLHPELAPVVERLQREHGVVATALAELQQLLNSADPVRLRTEFDRLANELETHFTYEEDELVATLNATDPAALRQR</sequence>
<evidence type="ECO:0000259" key="2">
    <source>
        <dbReference type="Pfam" id="PF01814"/>
    </source>
</evidence>
<dbReference type="PANTHER" id="PTHR38048:SF2">
    <property type="entry name" value="HEMERYTHRIN-LIKE DOMAIN-CONTAINING PROTEIN"/>
    <property type="match status" value="1"/>
</dbReference>
<gene>
    <name evidence="3" type="ORF">OG563_14050</name>
</gene>
<reference evidence="3" key="1">
    <citation type="submission" date="2022-10" db="EMBL/GenBank/DDBJ databases">
        <title>The complete genomes of actinobacterial strains from the NBC collection.</title>
        <authorList>
            <person name="Joergensen T.S."/>
            <person name="Alvarez Arevalo M."/>
            <person name="Sterndorff E.B."/>
            <person name="Faurdal D."/>
            <person name="Vuksanovic O."/>
            <person name="Mourched A.-S."/>
            <person name="Charusanti P."/>
            <person name="Shaw S."/>
            <person name="Blin K."/>
            <person name="Weber T."/>
        </authorList>
    </citation>
    <scope>NUCLEOTIDE SEQUENCE</scope>
    <source>
        <strain evidence="3">NBC_01482</strain>
    </source>
</reference>
<organism evidence="3 4">
    <name type="scientific">Nocardia vinacea</name>
    <dbReference type="NCBI Taxonomy" id="96468"/>
    <lineage>
        <taxon>Bacteria</taxon>
        <taxon>Bacillati</taxon>
        <taxon>Actinomycetota</taxon>
        <taxon>Actinomycetes</taxon>
        <taxon>Mycobacteriales</taxon>
        <taxon>Nocardiaceae</taxon>
        <taxon>Nocardia</taxon>
    </lineage>
</organism>
<accession>A0ABZ1Z686</accession>
<dbReference type="EMBL" id="CP109441">
    <property type="protein sequence ID" value="WUV51059.1"/>
    <property type="molecule type" value="Genomic_DNA"/>
</dbReference>
<dbReference type="Proteomes" id="UP001432062">
    <property type="component" value="Chromosome"/>
</dbReference>
<dbReference type="InterPro" id="IPR012312">
    <property type="entry name" value="Hemerythrin-like"/>
</dbReference>
<dbReference type="InterPro" id="IPR053206">
    <property type="entry name" value="Dimeric_xanthone_biosynth"/>
</dbReference>
<feature type="chain" id="PRO_5047314471" evidence="1">
    <location>
        <begin position="18"/>
        <end position="177"/>
    </location>
</feature>
<dbReference type="Pfam" id="PF01814">
    <property type="entry name" value="Hemerythrin"/>
    <property type="match status" value="1"/>
</dbReference>